<feature type="domain" description="Cytochrome c" evidence="8">
    <location>
        <begin position="77"/>
        <end position="166"/>
    </location>
</feature>
<dbReference type="SUPFAM" id="SSF46626">
    <property type="entry name" value="Cytochrome c"/>
    <property type="match status" value="1"/>
</dbReference>
<evidence type="ECO:0000259" key="8">
    <source>
        <dbReference type="PROSITE" id="PS51007"/>
    </source>
</evidence>
<dbReference type="STRING" id="1792290.MSP8886_00831"/>
<dbReference type="AlphaFoldDB" id="A0A1A8T4L3"/>
<feature type="signal peptide" evidence="7">
    <location>
        <begin position="1"/>
        <end position="30"/>
    </location>
</feature>
<evidence type="ECO:0000313" key="9">
    <source>
        <dbReference type="EMBL" id="SBS27164.1"/>
    </source>
</evidence>
<dbReference type="PROSITE" id="PS51007">
    <property type="entry name" value="CYTC"/>
    <property type="match status" value="1"/>
</dbReference>
<dbReference type="InterPro" id="IPR036909">
    <property type="entry name" value="Cyt_c-like_dom_sf"/>
</dbReference>
<evidence type="ECO:0000256" key="2">
    <source>
        <dbReference type="ARBA" id="ARBA00022617"/>
    </source>
</evidence>
<keyword evidence="4" id="KW-0249">Electron transport</keyword>
<dbReference type="Proteomes" id="UP000092544">
    <property type="component" value="Unassembled WGS sequence"/>
</dbReference>
<proteinExistence type="predicted"/>
<dbReference type="RefSeq" id="WP_245659023.1">
    <property type="nucleotide sequence ID" value="NZ_FLOB01000001.1"/>
</dbReference>
<dbReference type="Gene3D" id="1.10.760.10">
    <property type="entry name" value="Cytochrome c-like domain"/>
    <property type="match status" value="1"/>
</dbReference>
<dbReference type="PRINTS" id="PR00607">
    <property type="entry name" value="CYTCHROMECIE"/>
</dbReference>
<keyword evidence="7" id="KW-0732">Signal</keyword>
<dbReference type="InterPro" id="IPR002323">
    <property type="entry name" value="Cyt_CIE"/>
</dbReference>
<dbReference type="PANTHER" id="PTHR40942:SF2">
    <property type="entry name" value="CYTOCHROME-RELATED"/>
    <property type="match status" value="1"/>
</dbReference>
<evidence type="ECO:0000256" key="1">
    <source>
        <dbReference type="ARBA" id="ARBA00022448"/>
    </source>
</evidence>
<protein>
    <submittedName>
        <fullName evidence="9">Cytochrome c5</fullName>
    </submittedName>
</protein>
<evidence type="ECO:0000256" key="5">
    <source>
        <dbReference type="ARBA" id="ARBA00023004"/>
    </source>
</evidence>
<reference evidence="9 10" key="1">
    <citation type="submission" date="2016-06" db="EMBL/GenBank/DDBJ databases">
        <authorList>
            <person name="Kjaerup R.B."/>
            <person name="Dalgaard T.S."/>
            <person name="Juul-Madsen H.R."/>
        </authorList>
    </citation>
    <scope>NUCLEOTIDE SEQUENCE [LARGE SCALE GENOMIC DNA]</scope>
    <source>
        <strain evidence="9 10">CECT 8886</strain>
    </source>
</reference>
<keyword evidence="1" id="KW-0813">Transport</keyword>
<keyword evidence="5 6" id="KW-0408">Iron</keyword>
<sequence>MTFSIATYIKRCFALSVTCFALMMASQASAITTKQLDEIAQRIEPVGVVCIEGQVCGAEQTKAITVADNKTSTPSVKAEAEAEAAYSGRAPQNIYNRYCIACHASGAAGAPRLGNAKEWQPHIAKGMDTMLKNVIHGIGAMPPKGICSDCTDEELKHTIQYMINQSQ</sequence>
<keyword evidence="2 6" id="KW-0349">Heme</keyword>
<dbReference type="InterPro" id="IPR009056">
    <property type="entry name" value="Cyt_c-like_dom"/>
</dbReference>
<name>A0A1A8T4L3_9GAMM</name>
<dbReference type="GO" id="GO:0005506">
    <property type="term" value="F:iron ion binding"/>
    <property type="evidence" value="ECO:0007669"/>
    <property type="project" value="InterPro"/>
</dbReference>
<dbReference type="Pfam" id="PF13442">
    <property type="entry name" value="Cytochrome_CBB3"/>
    <property type="match status" value="1"/>
</dbReference>
<keyword evidence="10" id="KW-1185">Reference proteome</keyword>
<dbReference type="PANTHER" id="PTHR40942">
    <property type="match status" value="1"/>
</dbReference>
<feature type="chain" id="PRO_5008378780" evidence="7">
    <location>
        <begin position="31"/>
        <end position="167"/>
    </location>
</feature>
<evidence type="ECO:0000256" key="6">
    <source>
        <dbReference type="PROSITE-ProRule" id="PRU00433"/>
    </source>
</evidence>
<organism evidence="9 10">
    <name type="scientific">Marinomonas spartinae</name>
    <dbReference type="NCBI Taxonomy" id="1792290"/>
    <lineage>
        <taxon>Bacteria</taxon>
        <taxon>Pseudomonadati</taxon>
        <taxon>Pseudomonadota</taxon>
        <taxon>Gammaproteobacteria</taxon>
        <taxon>Oceanospirillales</taxon>
        <taxon>Oceanospirillaceae</taxon>
        <taxon>Marinomonas</taxon>
    </lineage>
</organism>
<accession>A0A1A8T4L3</accession>
<evidence type="ECO:0000256" key="7">
    <source>
        <dbReference type="SAM" id="SignalP"/>
    </source>
</evidence>
<dbReference type="GO" id="GO:0020037">
    <property type="term" value="F:heme binding"/>
    <property type="evidence" value="ECO:0007669"/>
    <property type="project" value="InterPro"/>
</dbReference>
<evidence type="ECO:0000256" key="4">
    <source>
        <dbReference type="ARBA" id="ARBA00022982"/>
    </source>
</evidence>
<evidence type="ECO:0000256" key="3">
    <source>
        <dbReference type="ARBA" id="ARBA00022723"/>
    </source>
</evidence>
<evidence type="ECO:0000313" key="10">
    <source>
        <dbReference type="Proteomes" id="UP000092544"/>
    </source>
</evidence>
<dbReference type="GO" id="GO:0009055">
    <property type="term" value="F:electron transfer activity"/>
    <property type="evidence" value="ECO:0007669"/>
    <property type="project" value="InterPro"/>
</dbReference>
<keyword evidence="3 6" id="KW-0479">Metal-binding</keyword>
<dbReference type="EMBL" id="FLOB01000001">
    <property type="protein sequence ID" value="SBS27164.1"/>
    <property type="molecule type" value="Genomic_DNA"/>
</dbReference>
<gene>
    <name evidence="9" type="ORF">MSP8886_00831</name>
</gene>